<name>A0A1F7FK05_UNCRA</name>
<protein>
    <recommendedName>
        <fullName evidence="3">DUF3368 domain-containing protein</fullName>
    </recommendedName>
</protein>
<gene>
    <name evidence="1" type="ORF">A2519_17365</name>
</gene>
<sequence>MIGPAIVANTGPLLALSILDRLDILKGLFSRIIVPREVEQEIARGGVAARGIESFKKNLTGFEIMELHGHPDPLLVTVLDRGEGAVIQCALENNIGMVVIDERKARNVATSVYGLKVIGTARILVEAKRKGFVPKIEPLITQLLNGGYWIHKDIVDRMLHEAGEG</sequence>
<reference evidence="1 2" key="1">
    <citation type="journal article" date="2016" name="Nat. Commun.">
        <title>Thousands of microbial genomes shed light on interconnected biogeochemical processes in an aquifer system.</title>
        <authorList>
            <person name="Anantharaman K."/>
            <person name="Brown C.T."/>
            <person name="Hug L.A."/>
            <person name="Sharon I."/>
            <person name="Castelle C.J."/>
            <person name="Probst A.J."/>
            <person name="Thomas B.C."/>
            <person name="Singh A."/>
            <person name="Wilkins M.J."/>
            <person name="Karaoz U."/>
            <person name="Brodie E.L."/>
            <person name="Williams K.H."/>
            <person name="Hubbard S.S."/>
            <person name="Banfield J.F."/>
        </authorList>
    </citation>
    <scope>NUCLEOTIDE SEQUENCE [LARGE SCALE GENOMIC DNA]</scope>
</reference>
<accession>A0A1F7FK05</accession>
<proteinExistence type="predicted"/>
<evidence type="ECO:0000313" key="2">
    <source>
        <dbReference type="Proteomes" id="UP000179243"/>
    </source>
</evidence>
<dbReference type="EMBL" id="MFYX01000016">
    <property type="protein sequence ID" value="OGK06973.1"/>
    <property type="molecule type" value="Genomic_DNA"/>
</dbReference>
<dbReference type="PANTHER" id="PTHR39550">
    <property type="entry name" value="SLL0658 PROTEIN"/>
    <property type="match status" value="1"/>
</dbReference>
<evidence type="ECO:0008006" key="3">
    <source>
        <dbReference type="Google" id="ProtNLM"/>
    </source>
</evidence>
<organism evidence="1 2">
    <name type="scientific">Candidatus Raymondbacteria bacterium RIFOXYD12_FULL_49_13</name>
    <dbReference type="NCBI Taxonomy" id="1817890"/>
    <lineage>
        <taxon>Bacteria</taxon>
        <taxon>Raymondiibacteriota</taxon>
    </lineage>
</organism>
<dbReference type="InterPro" id="IPR021799">
    <property type="entry name" value="PIN-like_prokaryotic"/>
</dbReference>
<comment type="caution">
    <text evidence="1">The sequence shown here is derived from an EMBL/GenBank/DDBJ whole genome shotgun (WGS) entry which is preliminary data.</text>
</comment>
<dbReference type="AlphaFoldDB" id="A0A1F7FK05"/>
<evidence type="ECO:0000313" key="1">
    <source>
        <dbReference type="EMBL" id="OGK06973.1"/>
    </source>
</evidence>
<dbReference type="PANTHER" id="PTHR39550:SF1">
    <property type="entry name" value="SLL0658 PROTEIN"/>
    <property type="match status" value="1"/>
</dbReference>
<dbReference type="Proteomes" id="UP000179243">
    <property type="component" value="Unassembled WGS sequence"/>
</dbReference>
<dbReference type="Pfam" id="PF11848">
    <property type="entry name" value="DUF3368"/>
    <property type="match status" value="1"/>
</dbReference>